<dbReference type="Proteomes" id="UP000717996">
    <property type="component" value="Unassembled WGS sequence"/>
</dbReference>
<accession>A0A9P6XLE6</accession>
<proteinExistence type="predicted"/>
<dbReference type="AlphaFoldDB" id="A0A9P6XLE6"/>
<gene>
    <name evidence="1" type="ORF">G6F51_014777</name>
</gene>
<sequence>MFISLKATHRGPIMNNTNELTTEQIQELLDLSKRLKKQELREESIDIQSLPEEILDDLETTPKSVLRAKPKKFAKDVSKYEEGK</sequence>
<name>A0A9P6XLE6_RHIOR</name>
<organism evidence="1 2">
    <name type="scientific">Rhizopus oryzae</name>
    <name type="common">Mucormycosis agent</name>
    <name type="synonym">Rhizopus arrhizus var. delemar</name>
    <dbReference type="NCBI Taxonomy" id="64495"/>
    <lineage>
        <taxon>Eukaryota</taxon>
        <taxon>Fungi</taxon>
        <taxon>Fungi incertae sedis</taxon>
        <taxon>Mucoromycota</taxon>
        <taxon>Mucoromycotina</taxon>
        <taxon>Mucoromycetes</taxon>
        <taxon>Mucorales</taxon>
        <taxon>Mucorineae</taxon>
        <taxon>Rhizopodaceae</taxon>
        <taxon>Rhizopus</taxon>
    </lineage>
</organism>
<reference evidence="1" key="1">
    <citation type="journal article" date="2020" name="Microb. Genom.">
        <title>Genetic diversity of clinical and environmental Mucorales isolates obtained from an investigation of mucormycosis cases among solid organ transplant recipients.</title>
        <authorList>
            <person name="Nguyen M.H."/>
            <person name="Kaul D."/>
            <person name="Muto C."/>
            <person name="Cheng S.J."/>
            <person name="Richter R.A."/>
            <person name="Bruno V.M."/>
            <person name="Liu G."/>
            <person name="Beyhan S."/>
            <person name="Sundermann A.J."/>
            <person name="Mounaud S."/>
            <person name="Pasculle A.W."/>
            <person name="Nierman W.C."/>
            <person name="Driscoll E."/>
            <person name="Cumbie R."/>
            <person name="Clancy C.J."/>
            <person name="Dupont C.L."/>
        </authorList>
    </citation>
    <scope>NUCLEOTIDE SEQUENCE</scope>
    <source>
        <strain evidence="1">GL16</strain>
    </source>
</reference>
<protein>
    <submittedName>
        <fullName evidence="1">Uncharacterized protein</fullName>
    </submittedName>
</protein>
<dbReference type="EMBL" id="JAANIT010018550">
    <property type="protein sequence ID" value="KAG1519302.1"/>
    <property type="molecule type" value="Genomic_DNA"/>
</dbReference>
<comment type="caution">
    <text evidence="1">The sequence shown here is derived from an EMBL/GenBank/DDBJ whole genome shotgun (WGS) entry which is preliminary data.</text>
</comment>
<evidence type="ECO:0000313" key="2">
    <source>
        <dbReference type="Proteomes" id="UP000717996"/>
    </source>
</evidence>
<evidence type="ECO:0000313" key="1">
    <source>
        <dbReference type="EMBL" id="KAG1519302.1"/>
    </source>
</evidence>